<dbReference type="AlphaFoldDB" id="A0A9W6YH52"/>
<name>A0A9W6YH52_9STRA</name>
<accession>A0A9W6YH52</accession>
<proteinExistence type="predicted"/>
<dbReference type="OrthoDB" id="128227at2759"/>
<gene>
    <name evidence="1" type="ORF">Pfra01_002890400</name>
</gene>
<dbReference type="Proteomes" id="UP001165121">
    <property type="component" value="Unassembled WGS sequence"/>
</dbReference>
<comment type="caution">
    <text evidence="1">The sequence shown here is derived from an EMBL/GenBank/DDBJ whole genome shotgun (WGS) entry which is preliminary data.</text>
</comment>
<reference evidence="1" key="1">
    <citation type="submission" date="2023-04" db="EMBL/GenBank/DDBJ databases">
        <title>Phytophthora fragariaefolia NBRC 109709.</title>
        <authorList>
            <person name="Ichikawa N."/>
            <person name="Sato H."/>
            <person name="Tonouchi N."/>
        </authorList>
    </citation>
    <scope>NUCLEOTIDE SEQUENCE</scope>
    <source>
        <strain evidence="1">NBRC 109709</strain>
    </source>
</reference>
<protein>
    <submittedName>
        <fullName evidence="1">Unnamed protein product</fullName>
    </submittedName>
</protein>
<keyword evidence="2" id="KW-1185">Reference proteome</keyword>
<evidence type="ECO:0000313" key="1">
    <source>
        <dbReference type="EMBL" id="GMF82982.1"/>
    </source>
</evidence>
<evidence type="ECO:0000313" key="2">
    <source>
        <dbReference type="Proteomes" id="UP001165121"/>
    </source>
</evidence>
<dbReference type="EMBL" id="BSXT01012379">
    <property type="protein sequence ID" value="GMF82982.1"/>
    <property type="molecule type" value="Genomic_DNA"/>
</dbReference>
<organism evidence="1 2">
    <name type="scientific">Phytophthora fragariaefolia</name>
    <dbReference type="NCBI Taxonomy" id="1490495"/>
    <lineage>
        <taxon>Eukaryota</taxon>
        <taxon>Sar</taxon>
        <taxon>Stramenopiles</taxon>
        <taxon>Oomycota</taxon>
        <taxon>Peronosporomycetes</taxon>
        <taxon>Peronosporales</taxon>
        <taxon>Peronosporaceae</taxon>
        <taxon>Phytophthora</taxon>
    </lineage>
</organism>
<sequence length="102" mass="11914">MEQPATPQNLDEMLNFLAQQQAQLQDQVNKQLAVQSARLETLITKPRATPKGEPPQFKGTLHEDLELWFFTIEQYYSDYHPLMVENSPTFVTMVSCHLRRHQ</sequence>